<organism evidence="5 6">
    <name type="scientific">Leptotrichia wadei (strain F0279)</name>
    <dbReference type="NCBI Taxonomy" id="888055"/>
    <lineage>
        <taxon>Bacteria</taxon>
        <taxon>Fusobacteriati</taxon>
        <taxon>Fusobacteriota</taxon>
        <taxon>Fusobacteriia</taxon>
        <taxon>Fusobacteriales</taxon>
        <taxon>Leptotrichiaceae</taxon>
        <taxon>Leptotrichia</taxon>
    </lineage>
</organism>
<evidence type="ECO:0000259" key="4">
    <source>
        <dbReference type="Pfam" id="PF01613"/>
    </source>
</evidence>
<feature type="domain" description="Flavin reductase like" evidence="4">
    <location>
        <begin position="38"/>
        <end position="209"/>
    </location>
</feature>
<evidence type="ECO:0000313" key="6">
    <source>
        <dbReference type="Proteomes" id="UP000016626"/>
    </source>
</evidence>
<dbReference type="PANTHER" id="PTHR43567">
    <property type="entry name" value="FLAVOREDOXIN-RELATED-RELATED"/>
    <property type="match status" value="1"/>
</dbReference>
<gene>
    <name evidence="5" type="ORF">HMPREF9015_02305</name>
</gene>
<comment type="similarity">
    <text evidence="3">Belongs to the flavoredoxin family.</text>
</comment>
<dbReference type="AlphaFoldDB" id="U2PVN5"/>
<dbReference type="Gene3D" id="2.30.110.10">
    <property type="entry name" value="Electron Transport, Fmn-binding Protein, Chain A"/>
    <property type="match status" value="1"/>
</dbReference>
<evidence type="ECO:0000256" key="2">
    <source>
        <dbReference type="ARBA" id="ARBA00022630"/>
    </source>
</evidence>
<dbReference type="InterPro" id="IPR002563">
    <property type="entry name" value="Flavin_Rdtase-like_dom"/>
</dbReference>
<dbReference type="SUPFAM" id="SSF50475">
    <property type="entry name" value="FMN-binding split barrel"/>
    <property type="match status" value="1"/>
</dbReference>
<dbReference type="InterPro" id="IPR012349">
    <property type="entry name" value="Split_barrel_FMN-bd"/>
</dbReference>
<evidence type="ECO:0000313" key="5">
    <source>
        <dbReference type="EMBL" id="ERK47824.1"/>
    </source>
</evidence>
<protein>
    <recommendedName>
        <fullName evidence="4">Flavin reductase like domain-containing protein</fullName>
    </recommendedName>
</protein>
<dbReference type="GO" id="GO:0010181">
    <property type="term" value="F:FMN binding"/>
    <property type="evidence" value="ECO:0007669"/>
    <property type="project" value="InterPro"/>
</dbReference>
<dbReference type="PANTHER" id="PTHR43567:SF1">
    <property type="entry name" value="FLAVOREDOXIN"/>
    <property type="match status" value="1"/>
</dbReference>
<accession>U2PVN5</accession>
<comment type="cofactor">
    <cofactor evidence="1">
        <name>FMN</name>
        <dbReference type="ChEBI" id="CHEBI:58210"/>
    </cofactor>
</comment>
<dbReference type="eggNOG" id="COG1853">
    <property type="taxonomic scope" value="Bacteria"/>
</dbReference>
<dbReference type="PATRIC" id="fig|888055.3.peg.2211"/>
<dbReference type="GO" id="GO:0016646">
    <property type="term" value="F:oxidoreductase activity, acting on the CH-NH group of donors, NAD or NADP as acceptor"/>
    <property type="evidence" value="ECO:0007669"/>
    <property type="project" value="UniProtKB-ARBA"/>
</dbReference>
<keyword evidence="2" id="KW-0285">Flavoprotein</keyword>
<reference evidence="5 6" key="1">
    <citation type="submission" date="2013-06" db="EMBL/GenBank/DDBJ databases">
        <authorList>
            <person name="Weinstock G."/>
            <person name="Sodergren E."/>
            <person name="Lobos E.A."/>
            <person name="Fulton L."/>
            <person name="Fulton R."/>
            <person name="Courtney L."/>
            <person name="Fronick C."/>
            <person name="O'Laughlin M."/>
            <person name="Godfrey J."/>
            <person name="Wilson R.M."/>
            <person name="Miner T."/>
            <person name="Farmer C."/>
            <person name="Delehaunty K."/>
            <person name="Cordes M."/>
            <person name="Minx P."/>
            <person name="Tomlinson C."/>
            <person name="Chen J."/>
            <person name="Wollam A."/>
            <person name="Pepin K.H."/>
            <person name="Bhonagiri V."/>
            <person name="Zhang X."/>
            <person name="Warren W."/>
            <person name="Mitreva M."/>
            <person name="Mardis E.R."/>
            <person name="Wilson R.K."/>
        </authorList>
    </citation>
    <scope>NUCLEOTIDE SEQUENCE [LARGE SCALE GENOMIC DNA]</scope>
    <source>
        <strain evidence="5 6">F0279</strain>
    </source>
</reference>
<proteinExistence type="inferred from homology"/>
<dbReference type="Pfam" id="PF01613">
    <property type="entry name" value="Flavin_Reduct"/>
    <property type="match status" value="1"/>
</dbReference>
<name>U2PVN5_LEPWF</name>
<sequence length="222" mass="25311">MQIEKKDLESIITKKVHKNFQGVVIMFKKLEKNGFYYGFPVLLMTTKDKETGKSNITPLSSSFVLGKSIVVGIGFGNKGFKNIEGGSDVTFNVPDENLYESVKKIEKFTGDTEISEVKQNLGYTYCEDKFKIAGFTELAGEIVNSVRIKECPIHIEAKVTDIQKKDWFAIVTCEIQGIFVDEKIMKDDSHIDTQKWKPLIYKFREYTSTGDRLGLNFNFQEV</sequence>
<dbReference type="HOGENOM" id="CLU_075333_1_1_0"/>
<dbReference type="EMBL" id="AWVM01000113">
    <property type="protein sequence ID" value="ERK47824.1"/>
    <property type="molecule type" value="Genomic_DNA"/>
</dbReference>
<comment type="caution">
    <text evidence="5">The sequence shown here is derived from an EMBL/GenBank/DDBJ whole genome shotgun (WGS) entry which is preliminary data.</text>
</comment>
<dbReference type="InterPro" id="IPR052174">
    <property type="entry name" value="Flavoredoxin"/>
</dbReference>
<dbReference type="Proteomes" id="UP000016626">
    <property type="component" value="Unassembled WGS sequence"/>
</dbReference>
<evidence type="ECO:0000256" key="3">
    <source>
        <dbReference type="ARBA" id="ARBA00038054"/>
    </source>
</evidence>
<evidence type="ECO:0000256" key="1">
    <source>
        <dbReference type="ARBA" id="ARBA00001917"/>
    </source>
</evidence>